<comment type="caution">
    <text evidence="1">The sequence shown here is derived from an EMBL/GenBank/DDBJ whole genome shotgun (WGS) entry which is preliminary data.</text>
</comment>
<name>A0ACC1K309_9FUNG</name>
<gene>
    <name evidence="1" type="primary">UTR2_3</name>
    <name evidence="1" type="ORF">IWQ57_001815</name>
</gene>
<evidence type="ECO:0000313" key="2">
    <source>
        <dbReference type="Proteomes" id="UP001140234"/>
    </source>
</evidence>
<evidence type="ECO:0000313" key="1">
    <source>
        <dbReference type="EMBL" id="KAJ2772314.1"/>
    </source>
</evidence>
<dbReference type="EMBL" id="JANBUJ010000392">
    <property type="protein sequence ID" value="KAJ2772314.1"/>
    <property type="molecule type" value="Genomic_DNA"/>
</dbReference>
<keyword evidence="1" id="KW-0378">Hydrolase</keyword>
<organism evidence="1 2">
    <name type="scientific">Coemansia nantahalensis</name>
    <dbReference type="NCBI Taxonomy" id="2789366"/>
    <lineage>
        <taxon>Eukaryota</taxon>
        <taxon>Fungi</taxon>
        <taxon>Fungi incertae sedis</taxon>
        <taxon>Zoopagomycota</taxon>
        <taxon>Kickxellomycotina</taxon>
        <taxon>Kickxellomycetes</taxon>
        <taxon>Kickxellales</taxon>
        <taxon>Kickxellaceae</taxon>
        <taxon>Coemansia</taxon>
    </lineage>
</organism>
<reference evidence="1" key="1">
    <citation type="submission" date="2022-07" db="EMBL/GenBank/DDBJ databases">
        <title>Phylogenomic reconstructions and comparative analyses of Kickxellomycotina fungi.</title>
        <authorList>
            <person name="Reynolds N.K."/>
            <person name="Stajich J.E."/>
            <person name="Barry K."/>
            <person name="Grigoriev I.V."/>
            <person name="Crous P."/>
            <person name="Smith M.E."/>
        </authorList>
    </citation>
    <scope>NUCLEOTIDE SEQUENCE</scope>
    <source>
        <strain evidence="1">CBS 109366</strain>
    </source>
</reference>
<dbReference type="Proteomes" id="UP001140234">
    <property type="component" value="Unassembled WGS sequence"/>
</dbReference>
<protein>
    <submittedName>
        <fullName evidence="1">Glycosidase CRH2</fullName>
    </submittedName>
</protein>
<feature type="non-terminal residue" evidence="1">
    <location>
        <position position="137"/>
    </location>
</feature>
<proteinExistence type="predicted"/>
<accession>A0ACC1K309</accession>
<sequence length="137" mass="14638">MGWAAMLAVAAGALAAVASAAGTCNQWAPCHREGFCDANAMFCMWDLCDPKKSYNSTSCWKPEGCVDETVKFDKSSDAVAIKSYTGDPNANPFVSIFEPNYAKIEGGSLVLEMPYDAKNDRGFGSTVDGTHTLKYGT</sequence>
<keyword evidence="1" id="KW-0326">Glycosidase</keyword>
<keyword evidence="2" id="KW-1185">Reference proteome</keyword>